<dbReference type="InterPro" id="IPR013324">
    <property type="entry name" value="RNA_pol_sigma_r3/r4-like"/>
</dbReference>
<dbReference type="InterPro" id="IPR013325">
    <property type="entry name" value="RNA_pol_sigma_r2"/>
</dbReference>
<keyword evidence="5 6" id="KW-0804">Transcription</keyword>
<evidence type="ECO:0000259" key="8">
    <source>
        <dbReference type="Pfam" id="PF08281"/>
    </source>
</evidence>
<reference evidence="9" key="1">
    <citation type="submission" date="2021-03" db="EMBL/GenBank/DDBJ databases">
        <title>Acanthopleuribacteraceae sp. M133.</title>
        <authorList>
            <person name="Wang G."/>
        </authorList>
    </citation>
    <scope>NUCLEOTIDE SEQUENCE</scope>
    <source>
        <strain evidence="9">M133</strain>
    </source>
</reference>
<dbReference type="InterPro" id="IPR039425">
    <property type="entry name" value="RNA_pol_sigma-70-like"/>
</dbReference>
<protein>
    <recommendedName>
        <fullName evidence="6">RNA polymerase sigma factor</fullName>
    </recommendedName>
</protein>
<dbReference type="Pfam" id="PF04542">
    <property type="entry name" value="Sigma70_r2"/>
    <property type="match status" value="1"/>
</dbReference>
<feature type="domain" description="RNA polymerase sigma-70 region 2" evidence="7">
    <location>
        <begin position="31"/>
        <end position="93"/>
    </location>
</feature>
<evidence type="ECO:0000256" key="5">
    <source>
        <dbReference type="ARBA" id="ARBA00023163"/>
    </source>
</evidence>
<keyword evidence="10" id="KW-1185">Reference proteome</keyword>
<gene>
    <name evidence="9" type="ORF">J3U87_21770</name>
</gene>
<keyword evidence="4 6" id="KW-0238">DNA-binding</keyword>
<feature type="domain" description="RNA polymerase sigma factor 70 region 4 type 2" evidence="8">
    <location>
        <begin position="126"/>
        <end position="178"/>
    </location>
</feature>
<dbReference type="Gene3D" id="1.10.10.10">
    <property type="entry name" value="Winged helix-like DNA-binding domain superfamily/Winged helix DNA-binding domain"/>
    <property type="match status" value="1"/>
</dbReference>
<dbReference type="Proteomes" id="UP000663929">
    <property type="component" value="Chromosome"/>
</dbReference>
<evidence type="ECO:0000256" key="6">
    <source>
        <dbReference type="RuleBase" id="RU000716"/>
    </source>
</evidence>
<dbReference type="CDD" id="cd06171">
    <property type="entry name" value="Sigma70_r4"/>
    <property type="match status" value="1"/>
</dbReference>
<dbReference type="InterPro" id="IPR036388">
    <property type="entry name" value="WH-like_DNA-bd_sf"/>
</dbReference>
<dbReference type="InterPro" id="IPR007627">
    <property type="entry name" value="RNA_pol_sigma70_r2"/>
</dbReference>
<dbReference type="PANTHER" id="PTHR43133">
    <property type="entry name" value="RNA POLYMERASE ECF-TYPE SIGMA FACTO"/>
    <property type="match status" value="1"/>
</dbReference>
<dbReference type="KEGG" id="scor:J3U87_21770"/>
<comment type="similarity">
    <text evidence="1 6">Belongs to the sigma-70 factor family. ECF subfamily.</text>
</comment>
<dbReference type="GO" id="GO:0003677">
    <property type="term" value="F:DNA binding"/>
    <property type="evidence" value="ECO:0007669"/>
    <property type="project" value="UniProtKB-KW"/>
</dbReference>
<dbReference type="InterPro" id="IPR000838">
    <property type="entry name" value="RNA_pol_sigma70_ECF_CS"/>
</dbReference>
<dbReference type="PANTHER" id="PTHR43133:SF51">
    <property type="entry name" value="RNA POLYMERASE SIGMA FACTOR"/>
    <property type="match status" value="1"/>
</dbReference>
<dbReference type="PROSITE" id="PS01063">
    <property type="entry name" value="SIGMA70_ECF"/>
    <property type="match status" value="1"/>
</dbReference>
<proteinExistence type="inferred from homology"/>
<accession>A0A8A4TGB7</accession>
<sequence>MTNQVMNKSEDAALIERFLAGEEAAFAQITMKYRKQVYAIAYRFTRNHAEADDLTQETFIRAFKNLGTFRQEASLKTWLLKICTNLSINMTRSGRITKDSGDQVEDHEQIHPPGYEEGLIFDERKRDLYEAINKLPPKQKETLLLKTFQDLTCEEVATIMKCSVGTVKANVFNALKKLRAWMN</sequence>
<dbReference type="GO" id="GO:0016987">
    <property type="term" value="F:sigma factor activity"/>
    <property type="evidence" value="ECO:0007669"/>
    <property type="project" value="UniProtKB-KW"/>
</dbReference>
<name>A0A8A4TGB7_SULCO</name>
<keyword evidence="2 6" id="KW-0805">Transcription regulation</keyword>
<dbReference type="NCBIfam" id="TIGR02937">
    <property type="entry name" value="sigma70-ECF"/>
    <property type="match status" value="1"/>
</dbReference>
<dbReference type="GO" id="GO:0006352">
    <property type="term" value="P:DNA-templated transcription initiation"/>
    <property type="evidence" value="ECO:0007669"/>
    <property type="project" value="InterPro"/>
</dbReference>
<dbReference type="SUPFAM" id="SSF88659">
    <property type="entry name" value="Sigma3 and sigma4 domains of RNA polymerase sigma factors"/>
    <property type="match status" value="1"/>
</dbReference>
<organism evidence="9 10">
    <name type="scientific">Sulfidibacter corallicola</name>
    <dbReference type="NCBI Taxonomy" id="2818388"/>
    <lineage>
        <taxon>Bacteria</taxon>
        <taxon>Pseudomonadati</taxon>
        <taxon>Acidobacteriota</taxon>
        <taxon>Holophagae</taxon>
        <taxon>Acanthopleuribacterales</taxon>
        <taxon>Acanthopleuribacteraceae</taxon>
        <taxon>Sulfidibacter</taxon>
    </lineage>
</organism>
<dbReference type="RefSeq" id="WP_237377880.1">
    <property type="nucleotide sequence ID" value="NZ_CP071793.1"/>
</dbReference>
<dbReference type="Gene3D" id="1.10.1740.10">
    <property type="match status" value="1"/>
</dbReference>
<dbReference type="InterPro" id="IPR014284">
    <property type="entry name" value="RNA_pol_sigma-70_dom"/>
</dbReference>
<dbReference type="SUPFAM" id="SSF88946">
    <property type="entry name" value="Sigma2 domain of RNA polymerase sigma factors"/>
    <property type="match status" value="1"/>
</dbReference>
<dbReference type="EMBL" id="CP071793">
    <property type="protein sequence ID" value="QTD48222.1"/>
    <property type="molecule type" value="Genomic_DNA"/>
</dbReference>
<evidence type="ECO:0000313" key="9">
    <source>
        <dbReference type="EMBL" id="QTD48222.1"/>
    </source>
</evidence>
<keyword evidence="3 6" id="KW-0731">Sigma factor</keyword>
<evidence type="ECO:0000259" key="7">
    <source>
        <dbReference type="Pfam" id="PF04542"/>
    </source>
</evidence>
<evidence type="ECO:0000256" key="4">
    <source>
        <dbReference type="ARBA" id="ARBA00023125"/>
    </source>
</evidence>
<dbReference type="InterPro" id="IPR013249">
    <property type="entry name" value="RNA_pol_sigma70_r4_t2"/>
</dbReference>
<evidence type="ECO:0000256" key="1">
    <source>
        <dbReference type="ARBA" id="ARBA00010641"/>
    </source>
</evidence>
<dbReference type="Pfam" id="PF08281">
    <property type="entry name" value="Sigma70_r4_2"/>
    <property type="match status" value="1"/>
</dbReference>
<evidence type="ECO:0000313" key="10">
    <source>
        <dbReference type="Proteomes" id="UP000663929"/>
    </source>
</evidence>
<evidence type="ECO:0000256" key="2">
    <source>
        <dbReference type="ARBA" id="ARBA00023015"/>
    </source>
</evidence>
<evidence type="ECO:0000256" key="3">
    <source>
        <dbReference type="ARBA" id="ARBA00023082"/>
    </source>
</evidence>
<dbReference type="AlphaFoldDB" id="A0A8A4TGB7"/>